<dbReference type="Proteomes" id="UP000004310">
    <property type="component" value="Unassembled WGS sequence"/>
</dbReference>
<gene>
    <name evidence="1" type="ORF">FP2506_07531</name>
</gene>
<reference evidence="1 2" key="1">
    <citation type="journal article" date="2010" name="J. Bacteriol.">
        <title>Genome sequence of Fulvimarina pelagi HTCC2506T, a Mn(II)-oxidizing alphaproteobacterium possessing an aerobic anoxygenic photosynthetic gene cluster and Xanthorhodopsin.</title>
        <authorList>
            <person name="Kang I."/>
            <person name="Oh H.M."/>
            <person name="Lim S.I."/>
            <person name="Ferriera S."/>
            <person name="Giovannoni S.J."/>
            <person name="Cho J.C."/>
        </authorList>
    </citation>
    <scope>NUCLEOTIDE SEQUENCE [LARGE SCALE GENOMIC DNA]</scope>
    <source>
        <strain evidence="1 2">HTCC2506</strain>
    </source>
</reference>
<sequence length="63" mass="7266">MKAMKQIEIQFRSRRERENEIHLEDNYRQLGNPAILAAARYCGKARESVLQTKSQPAYISAGE</sequence>
<dbReference type="RefSeq" id="WP_007066648.1">
    <property type="nucleotide sequence ID" value="NZ_DS022272.1"/>
</dbReference>
<dbReference type="HOGENOM" id="CLU_2879348_0_0_5"/>
<dbReference type="AlphaFoldDB" id="Q0G6P0"/>
<keyword evidence="2" id="KW-1185">Reference proteome</keyword>
<dbReference type="EMBL" id="AATP01000001">
    <property type="protein sequence ID" value="EAU42674.1"/>
    <property type="molecule type" value="Genomic_DNA"/>
</dbReference>
<name>Q0G6P0_9HYPH</name>
<protein>
    <submittedName>
        <fullName evidence="1">Uncharacterized protein</fullName>
    </submittedName>
</protein>
<accession>Q0G6P0</accession>
<organism evidence="1 2">
    <name type="scientific">Fulvimarina pelagi HTCC2506</name>
    <dbReference type="NCBI Taxonomy" id="314231"/>
    <lineage>
        <taxon>Bacteria</taxon>
        <taxon>Pseudomonadati</taxon>
        <taxon>Pseudomonadota</taxon>
        <taxon>Alphaproteobacteria</taxon>
        <taxon>Hyphomicrobiales</taxon>
        <taxon>Aurantimonadaceae</taxon>
        <taxon>Fulvimarina</taxon>
    </lineage>
</organism>
<proteinExistence type="predicted"/>
<evidence type="ECO:0000313" key="2">
    <source>
        <dbReference type="Proteomes" id="UP000004310"/>
    </source>
</evidence>
<evidence type="ECO:0000313" key="1">
    <source>
        <dbReference type="EMBL" id="EAU42674.1"/>
    </source>
</evidence>
<comment type="caution">
    <text evidence="1">The sequence shown here is derived from an EMBL/GenBank/DDBJ whole genome shotgun (WGS) entry which is preliminary data.</text>
</comment>